<reference evidence="1" key="1">
    <citation type="submission" date="2021-09" db="EMBL/GenBank/DDBJ databases">
        <authorList>
            <person name="Martin H S."/>
        </authorList>
    </citation>
    <scope>NUCLEOTIDE SEQUENCE</scope>
</reference>
<evidence type="ECO:0000313" key="1">
    <source>
        <dbReference type="EMBL" id="CAG9564014.1"/>
    </source>
</evidence>
<keyword evidence="2" id="KW-1185">Reference proteome</keyword>
<name>A0A8J2VRM0_9NEOP</name>
<dbReference type="Proteomes" id="UP000789524">
    <property type="component" value="Unassembled WGS sequence"/>
</dbReference>
<dbReference type="AlphaFoldDB" id="A0A8J2VRM0"/>
<protein>
    <submittedName>
        <fullName evidence="1">(African queen) hypothetical protein</fullName>
    </submittedName>
</protein>
<evidence type="ECO:0000313" key="2">
    <source>
        <dbReference type="Proteomes" id="UP000789524"/>
    </source>
</evidence>
<dbReference type="EMBL" id="CAKASE010000050">
    <property type="protein sequence ID" value="CAG9564014.1"/>
    <property type="molecule type" value="Genomic_DNA"/>
</dbReference>
<proteinExistence type="predicted"/>
<comment type="caution">
    <text evidence="1">The sequence shown here is derived from an EMBL/GenBank/DDBJ whole genome shotgun (WGS) entry which is preliminary data.</text>
</comment>
<sequence length="75" mass="8501">MCLYCTYLNVEEGFAVVERRQVLQVLQAMQEMQVMQVRRGRRAVSPPRAECSGVINTSPAPHLTLATAPRLRCRL</sequence>
<accession>A0A8J2VRM0</accession>
<gene>
    <name evidence="1" type="ORF">DCHRY22_LOCUS5072</name>
</gene>
<organism evidence="1 2">
    <name type="scientific">Danaus chrysippus</name>
    <name type="common">African queen</name>
    <dbReference type="NCBI Taxonomy" id="151541"/>
    <lineage>
        <taxon>Eukaryota</taxon>
        <taxon>Metazoa</taxon>
        <taxon>Ecdysozoa</taxon>
        <taxon>Arthropoda</taxon>
        <taxon>Hexapoda</taxon>
        <taxon>Insecta</taxon>
        <taxon>Pterygota</taxon>
        <taxon>Neoptera</taxon>
        <taxon>Endopterygota</taxon>
        <taxon>Lepidoptera</taxon>
        <taxon>Glossata</taxon>
        <taxon>Ditrysia</taxon>
        <taxon>Papilionoidea</taxon>
        <taxon>Nymphalidae</taxon>
        <taxon>Danainae</taxon>
        <taxon>Danaini</taxon>
        <taxon>Danaina</taxon>
        <taxon>Danaus</taxon>
        <taxon>Anosia</taxon>
    </lineage>
</organism>